<dbReference type="Proteomes" id="UP000198519">
    <property type="component" value="Unassembled WGS sequence"/>
</dbReference>
<evidence type="ECO:0000256" key="3">
    <source>
        <dbReference type="SAM" id="SignalP"/>
    </source>
</evidence>
<dbReference type="CDD" id="cd10973">
    <property type="entry name" value="CE4_DAC_u4_5s"/>
    <property type="match status" value="1"/>
</dbReference>
<accession>A0A1I4RF26</accession>
<dbReference type="GO" id="GO:0005576">
    <property type="term" value="C:extracellular region"/>
    <property type="evidence" value="ECO:0007669"/>
    <property type="project" value="UniProtKB-SubCell"/>
</dbReference>
<comment type="subcellular location">
    <subcellularLocation>
        <location evidence="1">Secreted</location>
    </subcellularLocation>
</comment>
<feature type="chain" id="PRO_5011727935" evidence="3">
    <location>
        <begin position="24"/>
        <end position="342"/>
    </location>
</feature>
<dbReference type="SUPFAM" id="SSF88713">
    <property type="entry name" value="Glycoside hydrolase/deacetylase"/>
    <property type="match status" value="1"/>
</dbReference>
<gene>
    <name evidence="5" type="ORF">SAMN04487963_2726</name>
</gene>
<evidence type="ECO:0000313" key="6">
    <source>
        <dbReference type="Proteomes" id="UP000198519"/>
    </source>
</evidence>
<evidence type="ECO:0000256" key="2">
    <source>
        <dbReference type="ARBA" id="ARBA00022729"/>
    </source>
</evidence>
<dbReference type="InterPro" id="IPR011330">
    <property type="entry name" value="Glyco_hydro/deAcase_b/a-brl"/>
</dbReference>
<dbReference type="GO" id="GO:0005975">
    <property type="term" value="P:carbohydrate metabolic process"/>
    <property type="evidence" value="ECO:0007669"/>
    <property type="project" value="InterPro"/>
</dbReference>
<dbReference type="STRING" id="488535.SAMN04487963_2726"/>
<dbReference type="InterPro" id="IPR002509">
    <property type="entry name" value="NODB_dom"/>
</dbReference>
<keyword evidence="6" id="KW-1185">Reference proteome</keyword>
<dbReference type="PROSITE" id="PS51677">
    <property type="entry name" value="NODB"/>
    <property type="match status" value="1"/>
</dbReference>
<dbReference type="AlphaFoldDB" id="A0A1I4RF26"/>
<dbReference type="Gene3D" id="3.20.20.370">
    <property type="entry name" value="Glycoside hydrolase/deacetylase"/>
    <property type="match status" value="1"/>
</dbReference>
<sequence>MKYPIRQTILAALSLLLTMPGHADLVILQYHHISDEAPPSTSTTQSLFRSQLDMISDLSLEVVPLDQGTEAALNGSLHDTQQIAISFDDAYDSILHNAAPLLLERELPFTVFVNTDSVGHTGYLTWDQLKELQRHPLVHLANHSADHDHLVRRSDEAEPEWRQRVTTSLDRAQATIKRRLGTDTPLFAYPYGEFSSELEALVASRGWYGYGQQSGAVGSSTAATRIPRFPMATGFGQLATLKDKLLSKAFPIDGHSLPDSPIATNPPTLMLELPTEFDEQRLACFASGQGRIPVTVTENGVSAQAPRAFSSRRFRYNCTYPAGDGRYFWLSQGWLDRDQPED</sequence>
<feature type="signal peptide" evidence="3">
    <location>
        <begin position="1"/>
        <end position="23"/>
    </location>
</feature>
<keyword evidence="2 3" id="KW-0732">Signal</keyword>
<proteinExistence type="predicted"/>
<name>A0A1I4RF26_9GAMM</name>
<evidence type="ECO:0000256" key="1">
    <source>
        <dbReference type="ARBA" id="ARBA00004613"/>
    </source>
</evidence>
<organism evidence="5 6">
    <name type="scientific">Marinobacter zhejiangensis</name>
    <dbReference type="NCBI Taxonomy" id="488535"/>
    <lineage>
        <taxon>Bacteria</taxon>
        <taxon>Pseudomonadati</taxon>
        <taxon>Pseudomonadota</taxon>
        <taxon>Gammaproteobacteria</taxon>
        <taxon>Pseudomonadales</taxon>
        <taxon>Marinobacteraceae</taxon>
        <taxon>Marinobacter</taxon>
    </lineage>
</organism>
<feature type="domain" description="NodB homology" evidence="4">
    <location>
        <begin position="81"/>
        <end position="342"/>
    </location>
</feature>
<evidence type="ECO:0000313" key="5">
    <source>
        <dbReference type="EMBL" id="SFM50878.1"/>
    </source>
</evidence>
<evidence type="ECO:0000259" key="4">
    <source>
        <dbReference type="PROSITE" id="PS51677"/>
    </source>
</evidence>
<reference evidence="6" key="1">
    <citation type="submission" date="2016-10" db="EMBL/GenBank/DDBJ databases">
        <authorList>
            <person name="Varghese N."/>
            <person name="Submissions S."/>
        </authorList>
    </citation>
    <scope>NUCLEOTIDE SEQUENCE [LARGE SCALE GENOMIC DNA]</scope>
    <source>
        <strain evidence="6">CGMCC 1.7061</strain>
    </source>
</reference>
<dbReference type="RefSeq" id="WP_342713543.1">
    <property type="nucleotide sequence ID" value="NZ_FOUE01000004.1"/>
</dbReference>
<protein>
    <submittedName>
        <fullName evidence="5">Polysaccharide deacetylase</fullName>
    </submittedName>
</protein>
<dbReference type="Pfam" id="PF01522">
    <property type="entry name" value="Polysacc_deac_1"/>
    <property type="match status" value="1"/>
</dbReference>
<dbReference type="InterPro" id="IPR051398">
    <property type="entry name" value="Polysacch_Deacetylase"/>
</dbReference>
<dbReference type="PANTHER" id="PTHR34216:SF3">
    <property type="entry name" value="POLY-BETA-1,6-N-ACETYL-D-GLUCOSAMINE N-DEACETYLASE"/>
    <property type="match status" value="1"/>
</dbReference>
<dbReference type="EMBL" id="FOUE01000004">
    <property type="protein sequence ID" value="SFM50878.1"/>
    <property type="molecule type" value="Genomic_DNA"/>
</dbReference>
<dbReference type="GO" id="GO:0016810">
    <property type="term" value="F:hydrolase activity, acting on carbon-nitrogen (but not peptide) bonds"/>
    <property type="evidence" value="ECO:0007669"/>
    <property type="project" value="InterPro"/>
</dbReference>
<dbReference type="PANTHER" id="PTHR34216">
    <property type="match status" value="1"/>
</dbReference>